<feature type="compositionally biased region" description="Polar residues" evidence="1">
    <location>
        <begin position="102"/>
        <end position="117"/>
    </location>
</feature>
<evidence type="ECO:0000313" key="2">
    <source>
        <dbReference type="Proteomes" id="UP000079169"/>
    </source>
</evidence>
<name>A0A3Q0J044_DIACI</name>
<sequence length="293" mass="33321">MRCWDYKTKNWSESIHPVLPQFNSSMKEFQSLQMGSKGMRYKTKNWSESIHPVLPQFNSSMKEFQSLQMAKSKRRRFNPLQGLRRIFRKKSRASNVLPVPDASSSPNEPSGAVSDQMSPADPMRSRSTSQLSDSGDPASLKNRTLFSKCGFPLKFCDDPECEFQTRNPWITCRLLELQLCWFLVAKMNVCVQVGWNNAELLDVVRRRKLQREDTSDDEDLGLPRSPLSTSPHHKTITNHSTCSEGSLLSMGSSELEDDSGVQNQSRHSSKVSLYEKKLTITHDSDAELNISLI</sequence>
<accession>A0A3Q0J044</accession>
<evidence type="ECO:0000313" key="3">
    <source>
        <dbReference type="RefSeq" id="XP_026681829.1"/>
    </source>
</evidence>
<dbReference type="GeneID" id="103512596"/>
<feature type="region of interest" description="Disordered" evidence="1">
    <location>
        <begin position="212"/>
        <end position="244"/>
    </location>
</feature>
<protein>
    <submittedName>
        <fullName evidence="3">Uncharacterized protein LOC103512596</fullName>
    </submittedName>
</protein>
<dbReference type="Proteomes" id="UP000079169">
    <property type="component" value="Unplaced"/>
</dbReference>
<proteinExistence type="predicted"/>
<keyword evidence="2" id="KW-1185">Reference proteome</keyword>
<dbReference type="STRING" id="121845.A0A3Q0J044"/>
<organism evidence="2 3">
    <name type="scientific">Diaphorina citri</name>
    <name type="common">Asian citrus psyllid</name>
    <dbReference type="NCBI Taxonomy" id="121845"/>
    <lineage>
        <taxon>Eukaryota</taxon>
        <taxon>Metazoa</taxon>
        <taxon>Ecdysozoa</taxon>
        <taxon>Arthropoda</taxon>
        <taxon>Hexapoda</taxon>
        <taxon>Insecta</taxon>
        <taxon>Pterygota</taxon>
        <taxon>Neoptera</taxon>
        <taxon>Paraneoptera</taxon>
        <taxon>Hemiptera</taxon>
        <taxon>Sternorrhyncha</taxon>
        <taxon>Psylloidea</taxon>
        <taxon>Psyllidae</taxon>
        <taxon>Diaphorininae</taxon>
        <taxon>Diaphorina</taxon>
    </lineage>
</organism>
<dbReference type="KEGG" id="dci:103512596"/>
<dbReference type="RefSeq" id="XP_026681829.1">
    <property type="nucleotide sequence ID" value="XM_026826028.1"/>
</dbReference>
<reference evidence="3" key="1">
    <citation type="submission" date="2025-08" db="UniProtKB">
        <authorList>
            <consortium name="RefSeq"/>
        </authorList>
    </citation>
    <scope>IDENTIFICATION</scope>
</reference>
<dbReference type="AlphaFoldDB" id="A0A3Q0J044"/>
<dbReference type="PaxDb" id="121845-A0A3Q0J044"/>
<feature type="region of interest" description="Disordered" evidence="1">
    <location>
        <begin position="96"/>
        <end position="139"/>
    </location>
</feature>
<evidence type="ECO:0000256" key="1">
    <source>
        <dbReference type="SAM" id="MobiDB-lite"/>
    </source>
</evidence>
<gene>
    <name evidence="3" type="primary">LOC103512596</name>
</gene>